<keyword evidence="1 4" id="KW-0808">Transferase</keyword>
<protein>
    <submittedName>
        <fullName evidence="4">GNAT family N-acetyltransferase</fullName>
    </submittedName>
</protein>
<dbReference type="RefSeq" id="WP_119432009.1">
    <property type="nucleotide sequence ID" value="NZ_QWGE01000003.1"/>
</dbReference>
<gene>
    <name evidence="4" type="ORF">D1627_09450</name>
</gene>
<keyword evidence="5" id="KW-1185">Reference proteome</keyword>
<evidence type="ECO:0000313" key="4">
    <source>
        <dbReference type="EMBL" id="RIJ37353.1"/>
    </source>
</evidence>
<dbReference type="InterPro" id="IPR050832">
    <property type="entry name" value="Bact_Acetyltransf"/>
</dbReference>
<feature type="domain" description="N-acetyltransferase" evidence="3">
    <location>
        <begin position="2"/>
        <end position="144"/>
    </location>
</feature>
<dbReference type="InterPro" id="IPR000182">
    <property type="entry name" value="GNAT_dom"/>
</dbReference>
<evidence type="ECO:0000259" key="3">
    <source>
        <dbReference type="PROSITE" id="PS51186"/>
    </source>
</evidence>
<evidence type="ECO:0000313" key="5">
    <source>
        <dbReference type="Proteomes" id="UP000266005"/>
    </source>
</evidence>
<dbReference type="Gene3D" id="3.40.630.30">
    <property type="match status" value="1"/>
</dbReference>
<comment type="caution">
    <text evidence="4">The sequence shown here is derived from an EMBL/GenBank/DDBJ whole genome shotgun (WGS) entry which is preliminary data.</text>
</comment>
<reference evidence="5" key="1">
    <citation type="submission" date="2018-08" db="EMBL/GenBank/DDBJ databases">
        <title>Mucilaginibacter sp. MYSH2.</title>
        <authorList>
            <person name="Seo T."/>
        </authorList>
    </citation>
    <scope>NUCLEOTIDE SEQUENCE [LARGE SCALE GENOMIC DNA]</scope>
    <source>
        <strain evidence="5">KIRAN</strain>
    </source>
</reference>
<dbReference type="CDD" id="cd04301">
    <property type="entry name" value="NAT_SF"/>
    <property type="match status" value="1"/>
</dbReference>
<evidence type="ECO:0000256" key="2">
    <source>
        <dbReference type="ARBA" id="ARBA00023315"/>
    </source>
</evidence>
<dbReference type="PANTHER" id="PTHR43877">
    <property type="entry name" value="AMINOALKYLPHOSPHONATE N-ACETYLTRANSFERASE-RELATED-RELATED"/>
    <property type="match status" value="1"/>
</dbReference>
<dbReference type="InterPro" id="IPR016181">
    <property type="entry name" value="Acyl_CoA_acyltransferase"/>
</dbReference>
<dbReference type="SUPFAM" id="SSF55729">
    <property type="entry name" value="Acyl-CoA N-acyltransferases (Nat)"/>
    <property type="match status" value="1"/>
</dbReference>
<organism evidence="4 5">
    <name type="scientific">Pontibacter oryzae</name>
    <dbReference type="NCBI Taxonomy" id="2304593"/>
    <lineage>
        <taxon>Bacteria</taxon>
        <taxon>Pseudomonadati</taxon>
        <taxon>Bacteroidota</taxon>
        <taxon>Cytophagia</taxon>
        <taxon>Cytophagales</taxon>
        <taxon>Hymenobacteraceae</taxon>
        <taxon>Pontibacter</taxon>
    </lineage>
</organism>
<dbReference type="Pfam" id="PF00583">
    <property type="entry name" value="Acetyltransf_1"/>
    <property type="match status" value="1"/>
</dbReference>
<evidence type="ECO:0000256" key="1">
    <source>
        <dbReference type="ARBA" id="ARBA00022679"/>
    </source>
</evidence>
<keyword evidence="2" id="KW-0012">Acyltransferase</keyword>
<name>A0A399S4L8_9BACT</name>
<sequence length="144" mass="16568">MHIIEPATPEQFEQYYRLRYQTLRAPWGQPEGSERVDDDASAIHAMLVNEAGEAIGVCRLHLNTPQEGQLRFMGIRADQQGKCLGDQLLAYLEERARNLGATRIMLQARDNAVNFYRRNGYEVHEKTYLLFGTIQHYSMGKPLQ</sequence>
<dbReference type="PANTHER" id="PTHR43877:SF2">
    <property type="entry name" value="AMINOALKYLPHOSPHONATE N-ACETYLTRANSFERASE-RELATED"/>
    <property type="match status" value="1"/>
</dbReference>
<proteinExistence type="predicted"/>
<dbReference type="PROSITE" id="PS51186">
    <property type="entry name" value="GNAT"/>
    <property type="match status" value="1"/>
</dbReference>
<dbReference type="EMBL" id="QWGE01000003">
    <property type="protein sequence ID" value="RIJ37353.1"/>
    <property type="molecule type" value="Genomic_DNA"/>
</dbReference>
<dbReference type="AlphaFoldDB" id="A0A399S4L8"/>
<accession>A0A399S4L8</accession>
<dbReference type="OrthoDB" id="2352823at2"/>
<dbReference type="Proteomes" id="UP000266005">
    <property type="component" value="Unassembled WGS sequence"/>
</dbReference>
<dbReference type="GO" id="GO:0016747">
    <property type="term" value="F:acyltransferase activity, transferring groups other than amino-acyl groups"/>
    <property type="evidence" value="ECO:0007669"/>
    <property type="project" value="InterPro"/>
</dbReference>